<evidence type="ECO:0000313" key="4">
    <source>
        <dbReference type="EMBL" id="EFX41395.1"/>
    </source>
</evidence>
<accession>E7G5F6</accession>
<gene>
    <name evidence="3 4" type="primary">smpB</name>
    <name evidence="4" type="ORF">HSUHS5_1245</name>
</gene>
<dbReference type="Pfam" id="PF01668">
    <property type="entry name" value="SmpB"/>
    <property type="match status" value="1"/>
</dbReference>
<dbReference type="HAMAP" id="MF_00023">
    <property type="entry name" value="SmpB"/>
    <property type="match status" value="1"/>
</dbReference>
<comment type="caution">
    <text evidence="4">The sequence shown here is derived from an EMBL/GenBank/DDBJ whole genome shotgun (WGS) entry which is preliminary data.</text>
</comment>
<dbReference type="InterPro" id="IPR023620">
    <property type="entry name" value="SmpB"/>
</dbReference>
<comment type="similarity">
    <text evidence="3">Belongs to the SmpB family.</text>
</comment>
<dbReference type="EMBL" id="ADHO01000297">
    <property type="protein sequence ID" value="EFX41395.1"/>
    <property type="molecule type" value="Genomic_DNA"/>
</dbReference>
<dbReference type="AlphaFoldDB" id="E7G5F6"/>
<protein>
    <recommendedName>
        <fullName evidence="3">SsrA-binding protein</fullName>
    </recommendedName>
    <alternativeName>
        <fullName evidence="3">Small protein B</fullName>
    </alternativeName>
</protein>
<name>E7G5F6_9HELI</name>
<dbReference type="InterPro" id="IPR000037">
    <property type="entry name" value="SsrA-bd_prot"/>
</dbReference>
<dbReference type="PANTHER" id="PTHR30308">
    <property type="entry name" value="TMRNA-BINDING COMPONENT OF TRANS-TRANSLATION TAGGING COMPLEX"/>
    <property type="match status" value="1"/>
</dbReference>
<keyword evidence="2 3" id="KW-0694">RNA-binding</keyword>
<dbReference type="SUPFAM" id="SSF74982">
    <property type="entry name" value="Small protein B (SmpB)"/>
    <property type="match status" value="1"/>
</dbReference>
<dbReference type="PANTHER" id="PTHR30308:SF2">
    <property type="entry name" value="SSRA-BINDING PROTEIN"/>
    <property type="match status" value="1"/>
</dbReference>
<dbReference type="GO" id="GO:0070930">
    <property type="term" value="P:trans-translation-dependent protein tagging"/>
    <property type="evidence" value="ECO:0007669"/>
    <property type="project" value="TreeGrafter"/>
</dbReference>
<dbReference type="Gene3D" id="2.40.280.10">
    <property type="match status" value="1"/>
</dbReference>
<evidence type="ECO:0000256" key="3">
    <source>
        <dbReference type="HAMAP-Rule" id="MF_00023"/>
    </source>
</evidence>
<dbReference type="CDD" id="cd09294">
    <property type="entry name" value="SmpB"/>
    <property type="match status" value="1"/>
</dbReference>
<dbReference type="GO" id="GO:0070929">
    <property type="term" value="P:trans-translation"/>
    <property type="evidence" value="ECO:0007669"/>
    <property type="project" value="UniProtKB-UniRule"/>
</dbReference>
<organism evidence="4 5">
    <name type="scientific">Helicobacter suis HS5</name>
    <dbReference type="NCBI Taxonomy" id="710394"/>
    <lineage>
        <taxon>Bacteria</taxon>
        <taxon>Pseudomonadati</taxon>
        <taxon>Campylobacterota</taxon>
        <taxon>Epsilonproteobacteria</taxon>
        <taxon>Campylobacterales</taxon>
        <taxon>Helicobacteraceae</taxon>
        <taxon>Helicobacter</taxon>
    </lineage>
</organism>
<proteinExistence type="inferred from homology"/>
<dbReference type="PROSITE" id="PS01317">
    <property type="entry name" value="SSRP"/>
    <property type="match status" value="1"/>
</dbReference>
<dbReference type="InterPro" id="IPR020081">
    <property type="entry name" value="SsrA-bd_prot_CS"/>
</dbReference>
<evidence type="ECO:0000313" key="5">
    <source>
        <dbReference type="Proteomes" id="UP000054093"/>
    </source>
</evidence>
<evidence type="ECO:0000256" key="2">
    <source>
        <dbReference type="ARBA" id="ARBA00022884"/>
    </source>
</evidence>
<reference evidence="4 5" key="1">
    <citation type="journal article" date="2011" name="Vet. Res.">
        <title>Genome sequence of Helicobacter suis supports its role in gastric pathology.</title>
        <authorList>
            <person name="Vermoote M."/>
            <person name="Vandekerckhove T.T."/>
            <person name="Flahou B."/>
            <person name="Pasmans F."/>
            <person name="Smet A."/>
            <person name="De Groote D."/>
            <person name="Van Criekinge W."/>
            <person name="Ducatelle R."/>
            <person name="Haesebrouck F."/>
        </authorList>
    </citation>
    <scope>NUCLEOTIDE SEQUENCE [LARGE SCALE GENOMIC DNA]</scope>
    <source>
        <strain evidence="4 5">HS5</strain>
    </source>
</reference>
<evidence type="ECO:0000256" key="1">
    <source>
        <dbReference type="ARBA" id="ARBA00022490"/>
    </source>
</evidence>
<dbReference type="Proteomes" id="UP000054093">
    <property type="component" value="Unassembled WGS sequence"/>
</dbReference>
<keyword evidence="1 3" id="KW-0963">Cytoplasm</keyword>
<dbReference type="GO" id="GO:0003723">
    <property type="term" value="F:RNA binding"/>
    <property type="evidence" value="ECO:0007669"/>
    <property type="project" value="UniProtKB-UniRule"/>
</dbReference>
<comment type="function">
    <text evidence="3">Required for rescue of stalled ribosomes mediated by trans-translation. Binds to transfer-messenger RNA (tmRNA), required for stable association of tmRNA with ribosomes. tmRNA and SmpB together mimic tRNA shape, replacing the anticodon stem-loop with SmpB. tmRNA is encoded by the ssrA gene; the 2 termini fold to resemble tRNA(Ala) and it encodes a 'tag peptide', a short internal open reading frame. During trans-translation Ala-aminoacylated tmRNA acts like a tRNA, entering the A-site of stalled ribosomes, displacing the stalled mRNA. The ribosome then switches to translate the ORF on the tmRNA; the nascent peptide is terminated with the 'tag peptide' encoded by the tmRNA and targeted for degradation. The ribosome is freed to recommence translation, which seems to be the essential function of trans-translation.</text>
</comment>
<sequence>MIHSLIFLAGVGVAFLDLRKCVKEPIRNKKAFFDYEILETLEAGIVLAGSEVKAIRVGRVNLKDNFVRIIRGEAFLFGVHVGHLPTANVYYKPDERRPRKLLLHKKQIHKWSVEVGQKRLSIVALQLYFNAKNRVKLQIALVKGKKLYDKRESMKQRVLDREAKSQLRNHLRGGM</sequence>
<dbReference type="NCBIfam" id="NF003843">
    <property type="entry name" value="PRK05422.1"/>
    <property type="match status" value="1"/>
</dbReference>
<dbReference type="GO" id="GO:0005829">
    <property type="term" value="C:cytosol"/>
    <property type="evidence" value="ECO:0007669"/>
    <property type="project" value="TreeGrafter"/>
</dbReference>
<dbReference type="NCBIfam" id="TIGR00086">
    <property type="entry name" value="smpB"/>
    <property type="match status" value="1"/>
</dbReference>
<comment type="subcellular location">
    <subcellularLocation>
        <location evidence="3">Cytoplasm</location>
    </subcellularLocation>
    <text evidence="3">The tmRNA-SmpB complex associates with stalled 70S ribosomes.</text>
</comment>